<evidence type="ECO:0000313" key="2">
    <source>
        <dbReference type="Proteomes" id="UP000799771"/>
    </source>
</evidence>
<gene>
    <name evidence="1" type="ORF">P153DRAFT_99415</name>
</gene>
<dbReference type="AlphaFoldDB" id="A0A6A6ARL8"/>
<dbReference type="EMBL" id="ML977498">
    <property type="protein sequence ID" value="KAF2133818.1"/>
    <property type="molecule type" value="Genomic_DNA"/>
</dbReference>
<dbReference type="RefSeq" id="XP_033528205.1">
    <property type="nucleotide sequence ID" value="XM_033673543.1"/>
</dbReference>
<organism evidence="1 2">
    <name type="scientific">Dothidotthia symphoricarpi CBS 119687</name>
    <dbReference type="NCBI Taxonomy" id="1392245"/>
    <lineage>
        <taxon>Eukaryota</taxon>
        <taxon>Fungi</taxon>
        <taxon>Dikarya</taxon>
        <taxon>Ascomycota</taxon>
        <taxon>Pezizomycotina</taxon>
        <taxon>Dothideomycetes</taxon>
        <taxon>Pleosporomycetidae</taxon>
        <taxon>Pleosporales</taxon>
        <taxon>Dothidotthiaceae</taxon>
        <taxon>Dothidotthia</taxon>
    </lineage>
</organism>
<keyword evidence="2" id="KW-1185">Reference proteome</keyword>
<accession>A0A6A6ARL8</accession>
<name>A0A6A6ARL8_9PLEO</name>
<proteinExistence type="predicted"/>
<protein>
    <submittedName>
        <fullName evidence="1">Uncharacterized protein</fullName>
    </submittedName>
</protein>
<dbReference type="GeneID" id="54413975"/>
<dbReference type="Proteomes" id="UP000799771">
    <property type="component" value="Unassembled WGS sequence"/>
</dbReference>
<reference evidence="1" key="1">
    <citation type="journal article" date="2020" name="Stud. Mycol.">
        <title>101 Dothideomycetes genomes: a test case for predicting lifestyles and emergence of pathogens.</title>
        <authorList>
            <person name="Haridas S."/>
            <person name="Albert R."/>
            <person name="Binder M."/>
            <person name="Bloem J."/>
            <person name="Labutti K."/>
            <person name="Salamov A."/>
            <person name="Andreopoulos B."/>
            <person name="Baker S."/>
            <person name="Barry K."/>
            <person name="Bills G."/>
            <person name="Bluhm B."/>
            <person name="Cannon C."/>
            <person name="Castanera R."/>
            <person name="Culley D."/>
            <person name="Daum C."/>
            <person name="Ezra D."/>
            <person name="Gonzalez J."/>
            <person name="Henrissat B."/>
            <person name="Kuo A."/>
            <person name="Liang C."/>
            <person name="Lipzen A."/>
            <person name="Lutzoni F."/>
            <person name="Magnuson J."/>
            <person name="Mondo S."/>
            <person name="Nolan M."/>
            <person name="Ohm R."/>
            <person name="Pangilinan J."/>
            <person name="Park H.-J."/>
            <person name="Ramirez L."/>
            <person name="Alfaro M."/>
            <person name="Sun H."/>
            <person name="Tritt A."/>
            <person name="Yoshinaga Y."/>
            <person name="Zwiers L.-H."/>
            <person name="Turgeon B."/>
            <person name="Goodwin S."/>
            <person name="Spatafora J."/>
            <person name="Crous P."/>
            <person name="Grigoriev I."/>
        </authorList>
    </citation>
    <scope>NUCLEOTIDE SEQUENCE</scope>
    <source>
        <strain evidence="1">CBS 119687</strain>
    </source>
</reference>
<sequence length="170" mass="17740">MMARRAVRVARVILPDSPSQVSSALRHANAAPPITGFGESPATLRLEATACSMPLPDLTAALNPSRRCGFRLAAESLPKPPTPAVVVRTKKAAAVPACCFSHDSSLAAILMPSDMSSRQSSNANGGRASWTLQTLQMWSSRQDVAAGGSCPGSSLAEHAPLRGCLLTSYI</sequence>
<evidence type="ECO:0000313" key="1">
    <source>
        <dbReference type="EMBL" id="KAF2133818.1"/>
    </source>
</evidence>